<feature type="compositionally biased region" description="Pro residues" evidence="1">
    <location>
        <begin position="389"/>
        <end position="402"/>
    </location>
</feature>
<feature type="compositionally biased region" description="Polar residues" evidence="1">
    <location>
        <begin position="351"/>
        <end position="366"/>
    </location>
</feature>
<proteinExistence type="predicted"/>
<evidence type="ECO:0000313" key="2">
    <source>
        <dbReference type="EMBL" id="KAJ7737183.1"/>
    </source>
</evidence>
<dbReference type="Proteomes" id="UP001215280">
    <property type="component" value="Unassembled WGS sequence"/>
</dbReference>
<feature type="region of interest" description="Disordered" evidence="1">
    <location>
        <begin position="778"/>
        <end position="839"/>
    </location>
</feature>
<evidence type="ECO:0000256" key="1">
    <source>
        <dbReference type="SAM" id="MobiDB-lite"/>
    </source>
</evidence>
<feature type="compositionally biased region" description="Pro residues" evidence="1">
    <location>
        <begin position="886"/>
        <end position="899"/>
    </location>
</feature>
<evidence type="ECO:0000313" key="3">
    <source>
        <dbReference type="Proteomes" id="UP001215280"/>
    </source>
</evidence>
<keyword evidence="3" id="KW-1185">Reference proteome</keyword>
<gene>
    <name evidence="2" type="ORF">DFH07DRAFT_1064804</name>
</gene>
<dbReference type="EMBL" id="JARJLG010000145">
    <property type="protein sequence ID" value="KAJ7737183.1"/>
    <property type="molecule type" value="Genomic_DNA"/>
</dbReference>
<feature type="region of interest" description="Disordered" evidence="1">
    <location>
        <begin position="870"/>
        <end position="931"/>
    </location>
</feature>
<organism evidence="2 3">
    <name type="scientific">Mycena maculata</name>
    <dbReference type="NCBI Taxonomy" id="230809"/>
    <lineage>
        <taxon>Eukaryota</taxon>
        <taxon>Fungi</taxon>
        <taxon>Dikarya</taxon>
        <taxon>Basidiomycota</taxon>
        <taxon>Agaricomycotina</taxon>
        <taxon>Agaricomycetes</taxon>
        <taxon>Agaricomycetidae</taxon>
        <taxon>Agaricales</taxon>
        <taxon>Marasmiineae</taxon>
        <taxon>Mycenaceae</taxon>
        <taxon>Mycena</taxon>
    </lineage>
</organism>
<feature type="compositionally biased region" description="Basic and acidic residues" evidence="1">
    <location>
        <begin position="900"/>
        <end position="911"/>
    </location>
</feature>
<feature type="region of interest" description="Disordered" evidence="1">
    <location>
        <begin position="620"/>
        <end position="643"/>
    </location>
</feature>
<protein>
    <submittedName>
        <fullName evidence="2">Uncharacterized protein</fullName>
    </submittedName>
</protein>
<feature type="region of interest" description="Disordered" evidence="1">
    <location>
        <begin position="1"/>
        <end position="32"/>
    </location>
</feature>
<sequence>MATAAKKTANTLGKPPRTRRSRKTEGKKPGKKSWVFGTKLTFFRAHQAEWQIAHDGGQLTLTKFYDKISSLYLLKYGYELADNDDLDEDTEDPTDPDAVIPGAAELTEEEAKARTEYTNLLRKRIAAWYNRDSHNINESDKNIFGHLLKTIESGGPGRPRKAQPLHYYSPEVECAKDLGTDPPSEIKCRNIVTQEMFHAESDEFKKELMVAVEAEHEAAVRAWELTREEKPARSAEQRNAALKNGGFYLEPLTELLRDFFGMNCSILLAGPVGDRGGAIEVRSVHAGTTRSLAPQKWHQFDPMGYLAVEKSMVKFSERCFSEEERLASVVTDPHAGDQEVPSEASALPRSPSGNEQQTTLTQNPDGQQPLPPPRFGATLSPVPLDGQRPLPPPRFSATPPPTPLITTGRGNELGPGQIEDAPTPPVELEHRAWNWLTGKWEADRHAAYTAMGLLQEFGGNDWAECVDAWLKVEQAAGFLKDGGLLPTAGRPAEVAEFLGGGRKWWAPPLIKNLGGIGEEGTYVDMWWGWWGNIQPPERVDEGGKLTRPESMTWDGLCRMYGRTGVMLVMGSLLWWGLSAKENGVEVGWREAVDDVTWLLTQLAESGEVKGKGLLKAKGKKTAKRKRVEDDESEEEEDLEAPRGAPSSVDVVALDVLPVVPLTRVLTLPECESLGAGLNRFSNFKTYPVALPSLWLVAHSSLGAGLNRFLILKTSHVALRARPEGTEIARDRLGLRRSTSARRSLIGPTIACRLSRRCCFFCAPAGAGTRHCEWGGLARLPTPPPRRPLRDRGRRAPLPRRVPPSPIAVSGDARLRCSTHSLPDALPPPPPQKKSTPQASLVRERLVRERLVRDDHVCDAPAAARLRCRAPPLQHPALPTSPRAASSPPPALAGVPPPKSPTHEARPPRDRPPTSGSPCATPRGLPGVDITHRLQNPGPSACCGQPPDISCFRTTTTTTTTAVTERLSLGNLATNVLALLAAVLVVTTLVLTSRIVRAPVPAGQLFRYHCARVGLRLIFTTPPTLAQIGALPLLARLAAFAEFPGRFAREGCGAVYVTAVVEDYFLGLFYSGQMSAAEFLGHMRVKVGHTADLPSRRKGYSKCNVTQTHLWLFCFHPRQRMATERMCHICFDMKDTRAYLVCSCNVEHQEYWWLQNIGGFGEVEACIRRVLDALGESDAPREDLQNAWITTLRG</sequence>
<reference evidence="2" key="1">
    <citation type="submission" date="2023-03" db="EMBL/GenBank/DDBJ databases">
        <title>Massive genome expansion in bonnet fungi (Mycena s.s.) driven by repeated elements and novel gene families across ecological guilds.</title>
        <authorList>
            <consortium name="Lawrence Berkeley National Laboratory"/>
            <person name="Harder C.B."/>
            <person name="Miyauchi S."/>
            <person name="Viragh M."/>
            <person name="Kuo A."/>
            <person name="Thoen E."/>
            <person name="Andreopoulos B."/>
            <person name="Lu D."/>
            <person name="Skrede I."/>
            <person name="Drula E."/>
            <person name="Henrissat B."/>
            <person name="Morin E."/>
            <person name="Kohler A."/>
            <person name="Barry K."/>
            <person name="LaButti K."/>
            <person name="Morin E."/>
            <person name="Salamov A."/>
            <person name="Lipzen A."/>
            <person name="Mereny Z."/>
            <person name="Hegedus B."/>
            <person name="Baldrian P."/>
            <person name="Stursova M."/>
            <person name="Weitz H."/>
            <person name="Taylor A."/>
            <person name="Grigoriev I.V."/>
            <person name="Nagy L.G."/>
            <person name="Martin F."/>
            <person name="Kauserud H."/>
        </authorList>
    </citation>
    <scope>NUCLEOTIDE SEQUENCE</scope>
    <source>
        <strain evidence="2">CBHHK188m</strain>
    </source>
</reference>
<feature type="compositionally biased region" description="Low complexity" evidence="1">
    <location>
        <begin position="870"/>
        <end position="885"/>
    </location>
</feature>
<dbReference type="AlphaFoldDB" id="A0AAD7MY60"/>
<comment type="caution">
    <text evidence="2">The sequence shown here is derived from an EMBL/GenBank/DDBJ whole genome shotgun (WGS) entry which is preliminary data.</text>
</comment>
<feature type="compositionally biased region" description="Acidic residues" evidence="1">
    <location>
        <begin position="629"/>
        <end position="638"/>
    </location>
</feature>
<feature type="region of interest" description="Disordered" evidence="1">
    <location>
        <begin position="329"/>
        <end position="402"/>
    </location>
</feature>
<feature type="compositionally biased region" description="Basic residues" evidence="1">
    <location>
        <begin position="786"/>
        <end position="797"/>
    </location>
</feature>
<accession>A0AAD7MY60</accession>
<name>A0AAD7MY60_9AGAR</name>